<sequence>MRTFLTIVLALHAALGLASPTAPLAPGRPAAQAATGSRATREENGASAAAAVANDFLALVEGWQHRRASGYHVLADACGDVITEYHEPRHVKLGGCDVTRCAEELRDGESDRMWGRTRRMASSSSKWCTSRSAIRPADPVTSLMGHLRCLASRKENTKEHWLD</sequence>
<reference evidence="3 4" key="1">
    <citation type="submission" date="2023-01" db="EMBL/GenBank/DDBJ databases">
        <title>Analysis of 21 Apiospora genomes using comparative genomics revels a genus with tremendous synthesis potential of carbohydrate active enzymes and secondary metabolites.</title>
        <authorList>
            <person name="Sorensen T."/>
        </authorList>
    </citation>
    <scope>NUCLEOTIDE SEQUENCE [LARGE SCALE GENOMIC DNA]</scope>
    <source>
        <strain evidence="3 4">CBS 24483</strain>
    </source>
</reference>
<evidence type="ECO:0000313" key="4">
    <source>
        <dbReference type="Proteomes" id="UP001391051"/>
    </source>
</evidence>
<accession>A0ABR1QVC0</accession>
<keyword evidence="4" id="KW-1185">Reference proteome</keyword>
<dbReference type="RefSeq" id="XP_066706033.1">
    <property type="nucleotide sequence ID" value="XM_066837140.1"/>
</dbReference>
<dbReference type="EMBL" id="JAQQWE010000001">
    <property type="protein sequence ID" value="KAK7966641.1"/>
    <property type="molecule type" value="Genomic_DNA"/>
</dbReference>
<feature type="region of interest" description="Disordered" evidence="1">
    <location>
        <begin position="22"/>
        <end position="42"/>
    </location>
</feature>
<name>A0ABR1QVC0_9PEZI</name>
<evidence type="ECO:0000256" key="2">
    <source>
        <dbReference type="SAM" id="SignalP"/>
    </source>
</evidence>
<comment type="caution">
    <text evidence="3">The sequence shown here is derived from an EMBL/GenBank/DDBJ whole genome shotgun (WGS) entry which is preliminary data.</text>
</comment>
<evidence type="ECO:0000256" key="1">
    <source>
        <dbReference type="SAM" id="MobiDB-lite"/>
    </source>
</evidence>
<keyword evidence="2" id="KW-0732">Signal</keyword>
<proteinExistence type="predicted"/>
<feature type="chain" id="PRO_5046774591" evidence="2">
    <location>
        <begin position="19"/>
        <end position="163"/>
    </location>
</feature>
<protein>
    <submittedName>
        <fullName evidence="3">Uncharacterized protein</fullName>
    </submittedName>
</protein>
<feature type="signal peptide" evidence="2">
    <location>
        <begin position="1"/>
        <end position="18"/>
    </location>
</feature>
<dbReference type="GeneID" id="92070202"/>
<dbReference type="Proteomes" id="UP001391051">
    <property type="component" value="Unassembled WGS sequence"/>
</dbReference>
<organism evidence="3 4">
    <name type="scientific">Apiospora aurea</name>
    <dbReference type="NCBI Taxonomy" id="335848"/>
    <lineage>
        <taxon>Eukaryota</taxon>
        <taxon>Fungi</taxon>
        <taxon>Dikarya</taxon>
        <taxon>Ascomycota</taxon>
        <taxon>Pezizomycotina</taxon>
        <taxon>Sordariomycetes</taxon>
        <taxon>Xylariomycetidae</taxon>
        <taxon>Amphisphaeriales</taxon>
        <taxon>Apiosporaceae</taxon>
        <taxon>Apiospora</taxon>
    </lineage>
</organism>
<evidence type="ECO:0000313" key="3">
    <source>
        <dbReference type="EMBL" id="KAK7966641.1"/>
    </source>
</evidence>
<gene>
    <name evidence="3" type="ORF">PG986_000918</name>
</gene>